<dbReference type="GO" id="GO:0008270">
    <property type="term" value="F:zinc ion binding"/>
    <property type="evidence" value="ECO:0007669"/>
    <property type="project" value="UniProtKB-KW"/>
</dbReference>
<dbReference type="PROSITE" id="PS50103">
    <property type="entry name" value="ZF_C3H1"/>
    <property type="match status" value="1"/>
</dbReference>
<feature type="compositionally biased region" description="Acidic residues" evidence="2">
    <location>
        <begin position="289"/>
        <end position="303"/>
    </location>
</feature>
<evidence type="ECO:0000259" key="3">
    <source>
        <dbReference type="PROSITE" id="PS50103"/>
    </source>
</evidence>
<dbReference type="AlphaFoldDB" id="A0A0M9EZ29"/>
<feature type="zinc finger region" description="C3H1-type" evidence="1">
    <location>
        <begin position="186"/>
        <end position="214"/>
    </location>
</feature>
<keyword evidence="5" id="KW-1185">Reference proteome</keyword>
<keyword evidence="1" id="KW-0862">Zinc</keyword>
<organism evidence="4 5">
    <name type="scientific">Fusarium langsethiae</name>
    <dbReference type="NCBI Taxonomy" id="179993"/>
    <lineage>
        <taxon>Eukaryota</taxon>
        <taxon>Fungi</taxon>
        <taxon>Dikarya</taxon>
        <taxon>Ascomycota</taxon>
        <taxon>Pezizomycotina</taxon>
        <taxon>Sordariomycetes</taxon>
        <taxon>Hypocreomycetidae</taxon>
        <taxon>Hypocreales</taxon>
        <taxon>Nectriaceae</taxon>
        <taxon>Fusarium</taxon>
    </lineage>
</organism>
<feature type="compositionally biased region" description="Acidic residues" evidence="2">
    <location>
        <begin position="88"/>
        <end position="98"/>
    </location>
</feature>
<name>A0A0M9EZ29_FUSLA</name>
<sequence length="322" mass="36043">MAFTPKPQFFLIRPGAEKITPTGQIIVQPATAVPLIPADLLPDWVEVVGVPRSLSADETKDMGNLGVVHAEQFTYKLRFDPITGDDACTNDEAEEENPCESLMQPSVSIWGPSISHDSSREEHKPGVLTSLTSHTSTPQVKLKPAQGLSSSRHNPKNQQQQQPTQPKSTPQREPSPIQPNTTSPSLQLPTPCRHWCHHGVCKWGLDCHYEHTMPTTPTGLAEVGLSQFPDWWLQARGVIPMPPEVLRAADVSSARRMDKKMMSYAKRKPPFRVRAKRAGVRRVDLDDASEVEAEDEYEEEPEIEHEVVQESKREREGILIEF</sequence>
<accession>A0A0M9EZ29</accession>
<protein>
    <submittedName>
        <fullName evidence="4">Transcription factor</fullName>
    </submittedName>
</protein>
<gene>
    <name evidence="4" type="ORF">FLAG1_04555</name>
</gene>
<proteinExistence type="predicted"/>
<comment type="caution">
    <text evidence="4">The sequence shown here is derived from an EMBL/GenBank/DDBJ whole genome shotgun (WGS) entry which is preliminary data.</text>
</comment>
<dbReference type="EMBL" id="JXCE01000062">
    <property type="protein sequence ID" value="KPA42550.1"/>
    <property type="molecule type" value="Genomic_DNA"/>
</dbReference>
<feature type="compositionally biased region" description="Polar residues" evidence="2">
    <location>
        <begin position="129"/>
        <end position="139"/>
    </location>
</feature>
<evidence type="ECO:0000256" key="1">
    <source>
        <dbReference type="PROSITE-ProRule" id="PRU00723"/>
    </source>
</evidence>
<feature type="compositionally biased region" description="Low complexity" evidence="2">
    <location>
        <begin position="156"/>
        <end position="171"/>
    </location>
</feature>
<evidence type="ECO:0000256" key="2">
    <source>
        <dbReference type="SAM" id="MobiDB-lite"/>
    </source>
</evidence>
<dbReference type="Proteomes" id="UP000037904">
    <property type="component" value="Unassembled WGS sequence"/>
</dbReference>
<feature type="compositionally biased region" description="Basic and acidic residues" evidence="2">
    <location>
        <begin position="304"/>
        <end position="322"/>
    </location>
</feature>
<feature type="region of interest" description="Disordered" evidence="2">
    <location>
        <begin position="289"/>
        <end position="322"/>
    </location>
</feature>
<evidence type="ECO:0000313" key="5">
    <source>
        <dbReference type="Proteomes" id="UP000037904"/>
    </source>
</evidence>
<dbReference type="InterPro" id="IPR000571">
    <property type="entry name" value="Znf_CCCH"/>
</dbReference>
<keyword evidence="1" id="KW-0479">Metal-binding</keyword>
<feature type="domain" description="C3H1-type" evidence="3">
    <location>
        <begin position="186"/>
        <end position="214"/>
    </location>
</feature>
<reference evidence="4 5" key="1">
    <citation type="submission" date="2015-04" db="EMBL/GenBank/DDBJ databases">
        <title>The draft genome sequence of Fusarium langsethiae, a T-2/HT-2 mycotoxin producer.</title>
        <authorList>
            <person name="Lysoe E."/>
            <person name="Divon H.H."/>
            <person name="Terzi V."/>
            <person name="Orru L."/>
            <person name="Lamontanara A."/>
            <person name="Kolseth A.-K."/>
            <person name="Frandsen R.J."/>
            <person name="Nielsen K."/>
            <person name="Thrane U."/>
        </authorList>
    </citation>
    <scope>NUCLEOTIDE SEQUENCE [LARGE SCALE GENOMIC DNA]</scope>
    <source>
        <strain evidence="4 5">Fl201059</strain>
    </source>
</reference>
<evidence type="ECO:0000313" key="4">
    <source>
        <dbReference type="EMBL" id="KPA42550.1"/>
    </source>
</evidence>
<keyword evidence="1" id="KW-0863">Zinc-finger</keyword>
<feature type="region of interest" description="Disordered" evidence="2">
    <location>
        <begin position="86"/>
        <end position="186"/>
    </location>
</feature>